<dbReference type="Gene3D" id="3.60.21.10">
    <property type="match status" value="1"/>
</dbReference>
<dbReference type="InterPro" id="IPR029052">
    <property type="entry name" value="Metallo-depent_PP-like"/>
</dbReference>
<comment type="caution">
    <text evidence="7">The sequence shown here is derived from an EMBL/GenBank/DDBJ whole genome shotgun (WGS) entry which is preliminary data.</text>
</comment>
<feature type="region of interest" description="Disordered" evidence="3">
    <location>
        <begin position="520"/>
        <end position="569"/>
    </location>
</feature>
<feature type="chain" id="PRO_5025710193" evidence="2">
    <location>
        <begin position="24"/>
        <end position="611"/>
    </location>
</feature>
<dbReference type="EMBL" id="BLLI01000006">
    <property type="protein sequence ID" value="GFH41842.1"/>
    <property type="molecule type" value="Genomic_DNA"/>
</dbReference>
<keyword evidence="2" id="KW-0547">Nucleotide-binding</keyword>
<keyword evidence="2" id="KW-0378">Hydrolase</keyword>
<evidence type="ECO:0000256" key="2">
    <source>
        <dbReference type="RuleBase" id="RU362119"/>
    </source>
</evidence>
<reference evidence="7 8" key="1">
    <citation type="submission" date="2020-02" db="EMBL/GenBank/DDBJ databases">
        <title>Draft genome sequence of Lactococcus sp. Hs30E4-3.</title>
        <authorList>
            <person name="Noda S."/>
            <person name="Yuki M."/>
            <person name="Ohkuma M."/>
        </authorList>
    </citation>
    <scope>NUCLEOTIDE SEQUENCE [LARGE SCALE GENOMIC DNA]</scope>
    <source>
        <strain evidence="7 8">Hs30E4-3</strain>
    </source>
</reference>
<keyword evidence="1 2" id="KW-0732">Signal</keyword>
<sequence length="611" mass="66372">MTGLFLGTMALGLSLFATTTVGAKEIKIDIVHTNDVHGHAGAWPYVKGLANQLRVTNPNNVSIIDAGDACAGTAFASMSDGLDVARAMNRVGYDAMVLGNHEFAMATQTLKNIVNEANFPILGVNVVQQVPDLLTQIPEIQGYIIKDYNGVKVAFLGLTTSSTSETISGKKQSQGDYRVEVIESLRNQAKAEGAQIFIGVSHLGDTDPEPTMRSTYIAEKCPWLTAIIDGHSHTEHPNGVLHDNGVLVGQTGEYGNNIGVMSLTLDKSETDATVKVLAKSDRLIKIMEKDVPVNNSITPDTEVKNFVDEVNARNEATLSEVMFTTPVELIGDKPLIRSRETNFGDIVADAYRVAGNADIGFAAAVTIRANAAAGPITYGRLLELLGSEQRLLKYHVTGQKVWTMMERALSEYPAVWNDFQQISGMVVEFDPTKEGGKRIYRITMADGKQIDLKKTYSIILREDMISNPDNTGDLESLPRESVGTVYPKFIEYAKAHAPSFKAEIDNRLLVVDMDKLKAEEAAKQQEEQGKDEPKETDKDKASDTPIPPTGSDKGSDNTGQSPTQPTKNLGGKTAVLVKKIAENPLFLVVIVTALSGLGFIFKARMLTIKEK</sequence>
<dbReference type="InterPro" id="IPR006179">
    <property type="entry name" value="5_nucleotidase/apyrase"/>
</dbReference>
<dbReference type="PANTHER" id="PTHR11575:SF24">
    <property type="entry name" value="5'-NUCLEOTIDASE"/>
    <property type="match status" value="1"/>
</dbReference>
<dbReference type="InterPro" id="IPR036907">
    <property type="entry name" value="5'-Nucleotdase_C_sf"/>
</dbReference>
<organism evidence="7 8">
    <name type="scientific">Pseudolactococcus hodotermopsidis</name>
    <dbReference type="NCBI Taxonomy" id="2709157"/>
    <lineage>
        <taxon>Bacteria</taxon>
        <taxon>Bacillati</taxon>
        <taxon>Bacillota</taxon>
        <taxon>Bacilli</taxon>
        <taxon>Lactobacillales</taxon>
        <taxon>Streptococcaceae</taxon>
        <taxon>Pseudolactococcus</taxon>
    </lineage>
</organism>
<dbReference type="PANTHER" id="PTHR11575">
    <property type="entry name" value="5'-NUCLEOTIDASE-RELATED"/>
    <property type="match status" value="1"/>
</dbReference>
<dbReference type="GO" id="GO:0016787">
    <property type="term" value="F:hydrolase activity"/>
    <property type="evidence" value="ECO:0007669"/>
    <property type="project" value="UniProtKB-KW"/>
</dbReference>
<dbReference type="GO" id="GO:0000166">
    <property type="term" value="F:nucleotide binding"/>
    <property type="evidence" value="ECO:0007669"/>
    <property type="project" value="UniProtKB-KW"/>
</dbReference>
<feature type="domain" description="Calcineurin-like phosphoesterase" evidence="5">
    <location>
        <begin position="30"/>
        <end position="234"/>
    </location>
</feature>
<dbReference type="Proteomes" id="UP000480303">
    <property type="component" value="Unassembled WGS sequence"/>
</dbReference>
<evidence type="ECO:0000256" key="3">
    <source>
        <dbReference type="SAM" id="MobiDB-lite"/>
    </source>
</evidence>
<feature type="compositionally biased region" description="Polar residues" evidence="3">
    <location>
        <begin position="556"/>
        <end position="567"/>
    </location>
</feature>
<name>A0A6A0B918_9LACT</name>
<dbReference type="Gene3D" id="3.90.780.10">
    <property type="entry name" value="5'-Nucleotidase, C-terminal domain"/>
    <property type="match status" value="1"/>
</dbReference>
<comment type="similarity">
    <text evidence="2">Belongs to the 5'-nucleotidase family.</text>
</comment>
<dbReference type="Pfam" id="PF00149">
    <property type="entry name" value="Metallophos"/>
    <property type="match status" value="1"/>
</dbReference>
<dbReference type="SUPFAM" id="SSF55816">
    <property type="entry name" value="5'-nucleotidase (syn. UDP-sugar hydrolase), C-terminal domain"/>
    <property type="match status" value="1"/>
</dbReference>
<accession>A0A6A0B918</accession>
<keyword evidence="4" id="KW-0472">Membrane</keyword>
<gene>
    <name evidence="7" type="ORF">Hs30E_03930</name>
</gene>
<feature type="domain" description="5'-Nucleotidase C-terminal" evidence="6">
    <location>
        <begin position="337"/>
        <end position="460"/>
    </location>
</feature>
<evidence type="ECO:0000259" key="5">
    <source>
        <dbReference type="Pfam" id="PF00149"/>
    </source>
</evidence>
<proteinExistence type="inferred from homology"/>
<evidence type="ECO:0000313" key="8">
    <source>
        <dbReference type="Proteomes" id="UP000480303"/>
    </source>
</evidence>
<dbReference type="PRINTS" id="PR01607">
    <property type="entry name" value="APYRASEFAMLY"/>
</dbReference>
<protein>
    <submittedName>
        <fullName evidence="7">Metallophosphatase</fullName>
    </submittedName>
</protein>
<feature type="signal peptide" evidence="2">
    <location>
        <begin position="1"/>
        <end position="23"/>
    </location>
</feature>
<dbReference type="SUPFAM" id="SSF56300">
    <property type="entry name" value="Metallo-dependent phosphatases"/>
    <property type="match status" value="1"/>
</dbReference>
<evidence type="ECO:0000313" key="7">
    <source>
        <dbReference type="EMBL" id="GFH41842.1"/>
    </source>
</evidence>
<evidence type="ECO:0000256" key="1">
    <source>
        <dbReference type="ARBA" id="ARBA00022729"/>
    </source>
</evidence>
<dbReference type="Pfam" id="PF02872">
    <property type="entry name" value="5_nucleotid_C"/>
    <property type="match status" value="1"/>
</dbReference>
<keyword evidence="8" id="KW-1185">Reference proteome</keyword>
<dbReference type="GO" id="GO:0030288">
    <property type="term" value="C:outer membrane-bounded periplasmic space"/>
    <property type="evidence" value="ECO:0007669"/>
    <property type="project" value="TreeGrafter"/>
</dbReference>
<evidence type="ECO:0000259" key="6">
    <source>
        <dbReference type="Pfam" id="PF02872"/>
    </source>
</evidence>
<dbReference type="InterPro" id="IPR004843">
    <property type="entry name" value="Calcineurin-like_PHP"/>
</dbReference>
<feature type="compositionally biased region" description="Basic and acidic residues" evidence="3">
    <location>
        <begin position="520"/>
        <end position="542"/>
    </location>
</feature>
<dbReference type="GO" id="GO:0009166">
    <property type="term" value="P:nucleotide catabolic process"/>
    <property type="evidence" value="ECO:0007669"/>
    <property type="project" value="InterPro"/>
</dbReference>
<dbReference type="InterPro" id="IPR008334">
    <property type="entry name" value="5'-Nucleotdase_C"/>
</dbReference>
<keyword evidence="4" id="KW-0812">Transmembrane</keyword>
<keyword evidence="4" id="KW-1133">Transmembrane helix</keyword>
<feature type="transmembrane region" description="Helical" evidence="4">
    <location>
        <begin position="584"/>
        <end position="601"/>
    </location>
</feature>
<dbReference type="AlphaFoldDB" id="A0A6A0B918"/>
<evidence type="ECO:0000256" key="4">
    <source>
        <dbReference type="SAM" id="Phobius"/>
    </source>
</evidence>